<keyword evidence="3" id="KW-0472">Membrane</keyword>
<comment type="caution">
    <text evidence="5">The sequence shown here is derived from an EMBL/GenBank/DDBJ whole genome shotgun (WGS) entry which is preliminary data.</text>
</comment>
<feature type="compositionally biased region" description="Basic and acidic residues" evidence="2">
    <location>
        <begin position="102"/>
        <end position="118"/>
    </location>
</feature>
<feature type="transmembrane region" description="Helical" evidence="3">
    <location>
        <begin position="6"/>
        <end position="24"/>
    </location>
</feature>
<evidence type="ECO:0000313" key="5">
    <source>
        <dbReference type="EMBL" id="PIC48120.1"/>
    </source>
</evidence>
<keyword evidence="1" id="KW-0862">Zinc</keyword>
<dbReference type="PROSITE" id="PS50157">
    <property type="entry name" value="ZINC_FINGER_C2H2_2"/>
    <property type="match status" value="1"/>
</dbReference>
<keyword evidence="3" id="KW-0812">Transmembrane</keyword>
<dbReference type="InterPro" id="IPR013087">
    <property type="entry name" value="Znf_C2H2_type"/>
</dbReference>
<dbReference type="EMBL" id="PDUG01000002">
    <property type="protein sequence ID" value="PIC48120.1"/>
    <property type="molecule type" value="Genomic_DNA"/>
</dbReference>
<dbReference type="Pfam" id="PF12874">
    <property type="entry name" value="zf-met"/>
    <property type="match status" value="1"/>
</dbReference>
<gene>
    <name evidence="5" type="primary">Cnig_chr_II.g7221</name>
    <name evidence="5" type="ORF">B9Z55_007221</name>
</gene>
<sequence length="296" mass="32983">MNNMTIVVNTPAGAGFASLVAFLAEKRMEFAVTNNATNSVSRLTNLSNILVSANKMSKMTIVVKTPAGPAFTSLVAFLAEKIMEFAVTNDATMEDSDASNAHSDEVRRMASGRVKREEPEFDAPPNMEQFARNNKRNQAARDLSQASGVRPNFLAKRTRQEEPALGEPTGQAPKPVAQTITPNEDSNDSSQDSHETNNETALEQQSPRKIVCKICKKTMARNWISYLRSHALRHSGLKTWKCTICNKTFTRAQVAQLHFEAMHPEVPFVPFVNTRTEKDEEHLRQVMEKCFPSAQK</sequence>
<keyword evidence="6" id="KW-1185">Reference proteome</keyword>
<accession>A0A2G5V8Q0</accession>
<dbReference type="Gene3D" id="3.30.160.60">
    <property type="entry name" value="Classic Zinc Finger"/>
    <property type="match status" value="1"/>
</dbReference>
<feature type="region of interest" description="Disordered" evidence="2">
    <location>
        <begin position="135"/>
        <end position="154"/>
    </location>
</feature>
<evidence type="ECO:0000256" key="1">
    <source>
        <dbReference type="PROSITE-ProRule" id="PRU00042"/>
    </source>
</evidence>
<feature type="domain" description="C2H2-type" evidence="4">
    <location>
        <begin position="240"/>
        <end position="263"/>
    </location>
</feature>
<feature type="compositionally biased region" description="Polar residues" evidence="2">
    <location>
        <begin position="178"/>
        <end position="190"/>
    </location>
</feature>
<keyword evidence="3" id="KW-1133">Transmembrane helix</keyword>
<evidence type="ECO:0000256" key="3">
    <source>
        <dbReference type="SAM" id="Phobius"/>
    </source>
</evidence>
<evidence type="ECO:0000256" key="2">
    <source>
        <dbReference type="SAM" id="MobiDB-lite"/>
    </source>
</evidence>
<evidence type="ECO:0000259" key="4">
    <source>
        <dbReference type="PROSITE" id="PS50157"/>
    </source>
</evidence>
<keyword evidence="1" id="KW-0863">Zinc-finger</keyword>
<evidence type="ECO:0000313" key="6">
    <source>
        <dbReference type="Proteomes" id="UP000230233"/>
    </source>
</evidence>
<feature type="region of interest" description="Disordered" evidence="2">
    <location>
        <begin position="159"/>
        <end position="204"/>
    </location>
</feature>
<reference evidence="6" key="1">
    <citation type="submission" date="2017-10" db="EMBL/GenBank/DDBJ databases">
        <title>Rapid genome shrinkage in a self-fertile nematode reveals novel sperm competition proteins.</title>
        <authorList>
            <person name="Yin D."/>
            <person name="Schwarz E.M."/>
            <person name="Thomas C.G."/>
            <person name="Felde R.L."/>
            <person name="Korf I.F."/>
            <person name="Cutter A.D."/>
            <person name="Schartner C.M."/>
            <person name="Ralston E.J."/>
            <person name="Meyer B.J."/>
            <person name="Haag E.S."/>
        </authorList>
    </citation>
    <scope>NUCLEOTIDE SEQUENCE [LARGE SCALE GENOMIC DNA]</scope>
    <source>
        <strain evidence="6">JU1422</strain>
    </source>
</reference>
<dbReference type="InterPro" id="IPR036236">
    <property type="entry name" value="Znf_C2H2_sf"/>
</dbReference>
<dbReference type="Proteomes" id="UP000230233">
    <property type="component" value="Chromosome II"/>
</dbReference>
<name>A0A2G5V8Q0_9PELO</name>
<dbReference type="GO" id="GO:0008270">
    <property type="term" value="F:zinc ion binding"/>
    <property type="evidence" value="ECO:0007669"/>
    <property type="project" value="UniProtKB-KW"/>
</dbReference>
<dbReference type="PROSITE" id="PS00028">
    <property type="entry name" value="ZINC_FINGER_C2H2_1"/>
    <property type="match status" value="1"/>
</dbReference>
<dbReference type="SUPFAM" id="SSF57667">
    <property type="entry name" value="beta-beta-alpha zinc fingers"/>
    <property type="match status" value="1"/>
</dbReference>
<keyword evidence="1" id="KW-0479">Metal-binding</keyword>
<protein>
    <recommendedName>
        <fullName evidence="4">C2H2-type domain-containing protein</fullName>
    </recommendedName>
</protein>
<proteinExistence type="predicted"/>
<dbReference type="AlphaFoldDB" id="A0A2G5V8Q0"/>
<feature type="region of interest" description="Disordered" evidence="2">
    <location>
        <begin position="95"/>
        <end position="128"/>
    </location>
</feature>
<dbReference type="OrthoDB" id="3437960at2759"/>
<organism evidence="5 6">
    <name type="scientific">Caenorhabditis nigoni</name>
    <dbReference type="NCBI Taxonomy" id="1611254"/>
    <lineage>
        <taxon>Eukaryota</taxon>
        <taxon>Metazoa</taxon>
        <taxon>Ecdysozoa</taxon>
        <taxon>Nematoda</taxon>
        <taxon>Chromadorea</taxon>
        <taxon>Rhabditida</taxon>
        <taxon>Rhabditina</taxon>
        <taxon>Rhabditomorpha</taxon>
        <taxon>Rhabditoidea</taxon>
        <taxon>Rhabditidae</taxon>
        <taxon>Peloderinae</taxon>
        <taxon>Caenorhabditis</taxon>
    </lineage>
</organism>